<dbReference type="Proteomes" id="UP000094769">
    <property type="component" value="Unassembled WGS sequence"/>
</dbReference>
<dbReference type="GO" id="GO:0003677">
    <property type="term" value="F:DNA binding"/>
    <property type="evidence" value="ECO:0007669"/>
    <property type="project" value="InterPro"/>
</dbReference>
<dbReference type="SUPFAM" id="SSF47413">
    <property type="entry name" value="lambda repressor-like DNA-binding domains"/>
    <property type="match status" value="1"/>
</dbReference>
<dbReference type="OrthoDB" id="5298444at2"/>
<accession>A0A7Z1ADF7</accession>
<dbReference type="InterPro" id="IPR010982">
    <property type="entry name" value="Lambda_DNA-bd_dom_sf"/>
</dbReference>
<dbReference type="Gene3D" id="1.10.260.40">
    <property type="entry name" value="lambda repressor-like DNA-binding domains"/>
    <property type="match status" value="1"/>
</dbReference>
<dbReference type="PROSITE" id="PS50943">
    <property type="entry name" value="HTH_CROC1"/>
    <property type="match status" value="1"/>
</dbReference>
<evidence type="ECO:0000259" key="1">
    <source>
        <dbReference type="PROSITE" id="PS50943"/>
    </source>
</evidence>
<dbReference type="EMBL" id="MARB01000034">
    <property type="protein sequence ID" value="ODJ85826.1"/>
    <property type="molecule type" value="Genomic_DNA"/>
</dbReference>
<dbReference type="CDD" id="cd00093">
    <property type="entry name" value="HTH_XRE"/>
    <property type="match status" value="1"/>
</dbReference>
<evidence type="ECO:0000313" key="2">
    <source>
        <dbReference type="EMBL" id="ODJ85826.1"/>
    </source>
</evidence>
<dbReference type="SMART" id="SM00530">
    <property type="entry name" value="HTH_XRE"/>
    <property type="match status" value="1"/>
</dbReference>
<dbReference type="AlphaFoldDB" id="A0A7Z1ADF7"/>
<keyword evidence="3" id="KW-1185">Reference proteome</keyword>
<organism evidence="2 3">
    <name type="scientific">Candidatus Thiodiazotropha endolucinida</name>
    <dbReference type="NCBI Taxonomy" id="1655433"/>
    <lineage>
        <taxon>Bacteria</taxon>
        <taxon>Pseudomonadati</taxon>
        <taxon>Pseudomonadota</taxon>
        <taxon>Gammaproteobacteria</taxon>
        <taxon>Chromatiales</taxon>
        <taxon>Sedimenticolaceae</taxon>
        <taxon>Candidatus Thiodiazotropha</taxon>
    </lineage>
</organism>
<dbReference type="InterPro" id="IPR001387">
    <property type="entry name" value="Cro/C1-type_HTH"/>
</dbReference>
<sequence length="259" mass="30081">MAQTLQLIDALKRSLKAHGMTYADVARHLDLSEANVKRLFAKRRFTLERLDQVCQIMEMEISDLVQEMNEWAGATAISGLTVEQEAEIAGNLELLLVTVCVLNRWSLDDIVARFHISETRCIQQLAKLDRLRLIELLPKNRVKLLVARNFKWQENGPIQRFFQEKIEAEFFASRFDHQNERLIVINGMLAESSNRVFQRKMEHLAREFDELNDDDAKLPLDDRDGTTVVIAMRPWSYGLFDSLRKSESHHKRTRNSGKT</sequence>
<gene>
    <name evidence="2" type="ORF">CODIS_39420</name>
</gene>
<reference evidence="2 3" key="1">
    <citation type="submission" date="2016-06" db="EMBL/GenBank/DDBJ databases">
        <title>Genome sequence of endosymbiont of Candidatus Endolucinida thiodiazotropha.</title>
        <authorList>
            <person name="Poehlein A."/>
            <person name="Koenig S."/>
            <person name="Heiden S.E."/>
            <person name="Thuermer A."/>
            <person name="Voget S."/>
            <person name="Daniel R."/>
            <person name="Markert S."/>
            <person name="Gros O."/>
            <person name="Schweder T."/>
        </authorList>
    </citation>
    <scope>NUCLEOTIDE SEQUENCE [LARGE SCALE GENOMIC DNA]</scope>
    <source>
        <strain evidence="2 3">COS</strain>
    </source>
</reference>
<evidence type="ECO:0000313" key="3">
    <source>
        <dbReference type="Proteomes" id="UP000094769"/>
    </source>
</evidence>
<name>A0A7Z1ADF7_9GAMM</name>
<dbReference type="Pfam" id="PF13443">
    <property type="entry name" value="HTH_26"/>
    <property type="match status" value="1"/>
</dbReference>
<feature type="domain" description="HTH cro/C1-type" evidence="1">
    <location>
        <begin position="11"/>
        <end position="64"/>
    </location>
</feature>
<proteinExistence type="predicted"/>
<dbReference type="RefSeq" id="WP_069128257.1">
    <property type="nucleotide sequence ID" value="NZ_MARB01000034.1"/>
</dbReference>
<protein>
    <recommendedName>
        <fullName evidence="1">HTH cro/C1-type domain-containing protein</fullName>
    </recommendedName>
</protein>
<comment type="caution">
    <text evidence="2">The sequence shown here is derived from an EMBL/GenBank/DDBJ whole genome shotgun (WGS) entry which is preliminary data.</text>
</comment>